<dbReference type="EMBL" id="AWGB01000016">
    <property type="protein sequence ID" value="ESQ91676.1"/>
    <property type="molecule type" value="Genomic_DNA"/>
</dbReference>
<organism evidence="1 2">
    <name type="scientific">Asticcacaulis benevestitus DSM 16100 = ATCC BAA-896</name>
    <dbReference type="NCBI Taxonomy" id="1121022"/>
    <lineage>
        <taxon>Bacteria</taxon>
        <taxon>Pseudomonadati</taxon>
        <taxon>Pseudomonadota</taxon>
        <taxon>Alphaproteobacteria</taxon>
        <taxon>Caulobacterales</taxon>
        <taxon>Caulobacteraceae</taxon>
        <taxon>Asticcacaulis</taxon>
    </lineage>
</organism>
<comment type="caution">
    <text evidence="1">The sequence shown here is derived from an EMBL/GenBank/DDBJ whole genome shotgun (WGS) entry which is preliminary data.</text>
</comment>
<gene>
    <name evidence="1" type="ORF">ABENE_10090</name>
</gene>
<keyword evidence="2" id="KW-1185">Reference proteome</keyword>
<dbReference type="eggNOG" id="ENOG5032S82">
    <property type="taxonomic scope" value="Bacteria"/>
</dbReference>
<evidence type="ECO:0000313" key="2">
    <source>
        <dbReference type="Proteomes" id="UP000017837"/>
    </source>
</evidence>
<dbReference type="Proteomes" id="UP000017837">
    <property type="component" value="Unassembled WGS sequence"/>
</dbReference>
<sequence length="236" mass="27335">MDAEKFRWLLEHERLFMPTADTLGDPLEGSTPPGEIDWWQREAENATSEEARATVAHNRAFFAHFSEKLRSHYYVSCWHMNAHENYSMWQCYTKVNEAVAIKTTYAALREVLPSLALMGIIRYIDYASDRLPYGNMFEHIMHKDAYYRYEAEARAIVVPPPTTELGLNEFLVDHFRRTEEESFRVYAPRIDICKLIQGIVLHPKVPDAFAAEVRDICSTKGLPEPELSRGTKKAVY</sequence>
<proteinExistence type="predicted"/>
<dbReference type="PATRIC" id="fig|1121022.4.peg.2041"/>
<dbReference type="STRING" id="1121022.GCA_000376105_01094"/>
<name>V4PTM9_9CAUL</name>
<accession>V4PTM9</accession>
<dbReference type="AlphaFoldDB" id="V4PTM9"/>
<evidence type="ECO:0000313" key="1">
    <source>
        <dbReference type="EMBL" id="ESQ91676.1"/>
    </source>
</evidence>
<protein>
    <recommendedName>
        <fullName evidence="3">DUF2971 domain-containing protein</fullName>
    </recommendedName>
</protein>
<reference evidence="1 2" key="1">
    <citation type="journal article" date="2014" name="Nature">
        <title>Sequential evolution of bacterial morphology by co-option of a developmental regulator.</title>
        <authorList>
            <person name="Jiang C."/>
            <person name="Brown P.J."/>
            <person name="Ducret A."/>
            <person name="Brun Y.V."/>
        </authorList>
    </citation>
    <scope>NUCLEOTIDE SEQUENCE [LARGE SCALE GENOMIC DNA]</scope>
    <source>
        <strain evidence="1 2">DSM 16100</strain>
    </source>
</reference>
<evidence type="ECO:0008006" key="3">
    <source>
        <dbReference type="Google" id="ProtNLM"/>
    </source>
</evidence>